<name>A0A2K4MTR9_9NEIS</name>
<dbReference type="EMBL" id="PPTF01000005">
    <property type="protein sequence ID" value="POB00501.1"/>
    <property type="molecule type" value="Genomic_DNA"/>
</dbReference>
<dbReference type="InterPro" id="IPR032710">
    <property type="entry name" value="NTF2-like_dom_sf"/>
</dbReference>
<evidence type="ECO:0000313" key="2">
    <source>
        <dbReference type="Proteomes" id="UP000236416"/>
    </source>
</evidence>
<protein>
    <recommendedName>
        <fullName evidence="3">SnoaL-like domain-containing protein</fullName>
    </recommendedName>
</protein>
<organism evidence="1 2">
    <name type="scientific">Chromobacterium sinusclupearum</name>
    <dbReference type="NCBI Taxonomy" id="2077146"/>
    <lineage>
        <taxon>Bacteria</taxon>
        <taxon>Pseudomonadati</taxon>
        <taxon>Pseudomonadota</taxon>
        <taxon>Betaproteobacteria</taxon>
        <taxon>Neisseriales</taxon>
        <taxon>Chromobacteriaceae</taxon>
        <taxon>Chromobacterium</taxon>
    </lineage>
</organism>
<gene>
    <name evidence="1" type="ORF">C2134_01080</name>
</gene>
<dbReference type="SUPFAM" id="SSF54427">
    <property type="entry name" value="NTF2-like"/>
    <property type="match status" value="1"/>
</dbReference>
<keyword evidence="2" id="KW-1185">Reference proteome</keyword>
<dbReference type="RefSeq" id="WP_103316816.1">
    <property type="nucleotide sequence ID" value="NZ_PPTF01000005.1"/>
</dbReference>
<sequence length="109" mass="12372">MNLEMLTQPIIRSAIQALQQGDHSAWLAQFSPDLTFTDEGLPANFLKFSEHAMGHERFTRIDRVENQGLDIYGAFHSDRWGDFETFFKFQLGGDGKIRQLDIGQVSPLG</sequence>
<dbReference type="AlphaFoldDB" id="A0A2K4MTR9"/>
<reference evidence="1 2" key="1">
    <citation type="submission" date="2018-01" db="EMBL/GenBank/DDBJ databases">
        <title>Genomic Sequence of Chromobacterium MWU13-2610 from wild cranberry bogs within the Cape Cod National Seashore.</title>
        <authorList>
            <person name="O'Hara-Hanley K."/>
            <person name="Soby S."/>
            <person name="Harrison A."/>
        </authorList>
    </citation>
    <scope>NUCLEOTIDE SEQUENCE [LARGE SCALE GENOMIC DNA]</scope>
    <source>
        <strain evidence="1 2">MWU13-2610</strain>
    </source>
</reference>
<comment type="caution">
    <text evidence="1">The sequence shown here is derived from an EMBL/GenBank/DDBJ whole genome shotgun (WGS) entry which is preliminary data.</text>
</comment>
<evidence type="ECO:0008006" key="3">
    <source>
        <dbReference type="Google" id="ProtNLM"/>
    </source>
</evidence>
<dbReference type="Proteomes" id="UP000236416">
    <property type="component" value="Unassembled WGS sequence"/>
</dbReference>
<evidence type="ECO:0000313" key="1">
    <source>
        <dbReference type="EMBL" id="POB00501.1"/>
    </source>
</evidence>
<accession>A0A2K4MTR9</accession>
<proteinExistence type="predicted"/>